<dbReference type="CDD" id="cd00056">
    <property type="entry name" value="ENDO3c"/>
    <property type="match status" value="1"/>
</dbReference>
<dbReference type="Pfam" id="PF00730">
    <property type="entry name" value="HhH-GPD"/>
    <property type="match status" value="1"/>
</dbReference>
<reference evidence="8" key="1">
    <citation type="journal article" date="2020" name="mSystems">
        <title>Genome- and Community-Level Interaction Insights into Carbon Utilization and Element Cycling Functions of Hydrothermarchaeota in Hydrothermal Sediment.</title>
        <authorList>
            <person name="Zhou Z."/>
            <person name="Liu Y."/>
            <person name="Xu W."/>
            <person name="Pan J."/>
            <person name="Luo Z.H."/>
            <person name="Li M."/>
        </authorList>
    </citation>
    <scope>NUCLEOTIDE SEQUENCE [LARGE SCALE GENOMIC DNA]</scope>
    <source>
        <strain evidence="8">SpSt-222</strain>
    </source>
</reference>
<keyword evidence="8" id="KW-0255">Endonuclease</keyword>
<evidence type="ECO:0000256" key="3">
    <source>
        <dbReference type="ARBA" id="ARBA00022801"/>
    </source>
</evidence>
<protein>
    <submittedName>
        <fullName evidence="8">Endonuclease III</fullName>
    </submittedName>
</protein>
<dbReference type="EMBL" id="DSJL01000011">
    <property type="protein sequence ID" value="HEF65374.1"/>
    <property type="molecule type" value="Genomic_DNA"/>
</dbReference>
<evidence type="ECO:0000256" key="6">
    <source>
        <dbReference type="ARBA" id="ARBA00023295"/>
    </source>
</evidence>
<name>A0A7C1X648_THERO</name>
<evidence type="ECO:0000256" key="4">
    <source>
        <dbReference type="ARBA" id="ARBA00023204"/>
    </source>
</evidence>
<dbReference type="SMART" id="SM00478">
    <property type="entry name" value="ENDO3c"/>
    <property type="match status" value="1"/>
</dbReference>
<dbReference type="AlphaFoldDB" id="A0A7C1X648"/>
<dbReference type="PIRSF" id="PIRSF001435">
    <property type="entry name" value="Nth"/>
    <property type="match status" value="1"/>
</dbReference>
<dbReference type="SUPFAM" id="SSF48150">
    <property type="entry name" value="DNA-glycosylase"/>
    <property type="match status" value="1"/>
</dbReference>
<keyword evidence="2" id="KW-0227">DNA damage</keyword>
<dbReference type="Gene3D" id="1.10.340.30">
    <property type="entry name" value="Hypothetical protein, domain 2"/>
    <property type="match status" value="1"/>
</dbReference>
<dbReference type="GO" id="GO:0016829">
    <property type="term" value="F:lyase activity"/>
    <property type="evidence" value="ECO:0007669"/>
    <property type="project" value="UniProtKB-KW"/>
</dbReference>
<dbReference type="GO" id="GO:0006285">
    <property type="term" value="P:base-excision repair, AP site formation"/>
    <property type="evidence" value="ECO:0007669"/>
    <property type="project" value="TreeGrafter"/>
</dbReference>
<evidence type="ECO:0000256" key="5">
    <source>
        <dbReference type="ARBA" id="ARBA00023239"/>
    </source>
</evidence>
<dbReference type="GO" id="GO:0006289">
    <property type="term" value="P:nucleotide-excision repair"/>
    <property type="evidence" value="ECO:0007669"/>
    <property type="project" value="TreeGrafter"/>
</dbReference>
<dbReference type="InterPro" id="IPR003265">
    <property type="entry name" value="HhH-GPD_domain"/>
</dbReference>
<dbReference type="PANTHER" id="PTHR43286:SF1">
    <property type="entry name" value="ENDONUCLEASE III-LIKE PROTEIN 1"/>
    <property type="match status" value="1"/>
</dbReference>
<dbReference type="GO" id="GO:0000703">
    <property type="term" value="F:oxidized pyrimidine nucleobase lesion DNA N-glycosylase activity"/>
    <property type="evidence" value="ECO:0007669"/>
    <property type="project" value="TreeGrafter"/>
</dbReference>
<keyword evidence="6" id="KW-0326">Glycosidase</keyword>
<dbReference type="InterPro" id="IPR011257">
    <property type="entry name" value="DNA_glycosylase"/>
</dbReference>
<evidence type="ECO:0000313" key="8">
    <source>
        <dbReference type="EMBL" id="HEF65374.1"/>
    </source>
</evidence>
<accession>A0A7C1X648</accession>
<dbReference type="Gene3D" id="1.10.1670.10">
    <property type="entry name" value="Helix-hairpin-Helix base-excision DNA repair enzymes (C-terminal)"/>
    <property type="match status" value="1"/>
</dbReference>
<dbReference type="PANTHER" id="PTHR43286">
    <property type="entry name" value="ENDONUCLEASE III-LIKE PROTEIN 1"/>
    <property type="match status" value="1"/>
</dbReference>
<gene>
    <name evidence="8" type="ORF">ENP47_07235</name>
</gene>
<evidence type="ECO:0000259" key="7">
    <source>
        <dbReference type="SMART" id="SM00478"/>
    </source>
</evidence>
<proteinExistence type="inferred from homology"/>
<comment type="similarity">
    <text evidence="1">Belongs to the Nth/MutY family.</text>
</comment>
<keyword evidence="4" id="KW-0234">DNA repair</keyword>
<sequence length="223" mass="25076">METKHADFDILEALQRIRAVVRSLPPAALFQLAEEGFRTPFELLVACIISVRTRDEVTVPTARRLFARARTPQEFAALDPNELARLLRPATFAELKAQNLMVIAHRLLVEQNGTLPCNEEFLRSLPGVGPKCTNLVLGIACGIPRVAVDVHVHRIVNRWGYVHTRTPEQTMQALEQKLPQQYWVELNRLLVPFGKHVCTGIAPRCSTCVLADLCPRIGVTHHR</sequence>
<keyword evidence="5" id="KW-0456">Lyase</keyword>
<comment type="caution">
    <text evidence="8">The sequence shown here is derived from an EMBL/GenBank/DDBJ whole genome shotgun (WGS) entry which is preliminary data.</text>
</comment>
<dbReference type="GO" id="GO:0003906">
    <property type="term" value="F:DNA-(apurinic or apyrimidinic site) endonuclease activity"/>
    <property type="evidence" value="ECO:0007669"/>
    <property type="project" value="TreeGrafter"/>
</dbReference>
<organism evidence="8">
    <name type="scientific">Thermomicrobium roseum</name>
    <dbReference type="NCBI Taxonomy" id="500"/>
    <lineage>
        <taxon>Bacteria</taxon>
        <taxon>Pseudomonadati</taxon>
        <taxon>Thermomicrobiota</taxon>
        <taxon>Thermomicrobia</taxon>
        <taxon>Thermomicrobiales</taxon>
        <taxon>Thermomicrobiaceae</taxon>
        <taxon>Thermomicrobium</taxon>
    </lineage>
</organism>
<keyword evidence="3" id="KW-0378">Hydrolase</keyword>
<dbReference type="InterPro" id="IPR023170">
    <property type="entry name" value="HhH_base_excis_C"/>
</dbReference>
<keyword evidence="8" id="KW-0540">Nuclease</keyword>
<evidence type="ECO:0000256" key="2">
    <source>
        <dbReference type="ARBA" id="ARBA00022763"/>
    </source>
</evidence>
<dbReference type="FunFam" id="1.10.340.30:FF:000001">
    <property type="entry name" value="Endonuclease III"/>
    <property type="match status" value="1"/>
</dbReference>
<feature type="domain" description="HhH-GPD" evidence="7">
    <location>
        <begin position="49"/>
        <end position="196"/>
    </location>
</feature>
<evidence type="ECO:0000256" key="1">
    <source>
        <dbReference type="ARBA" id="ARBA00008343"/>
    </source>
</evidence>